<evidence type="ECO:0000313" key="1">
    <source>
        <dbReference type="EMBL" id="GME83263.1"/>
    </source>
</evidence>
<proteinExistence type="predicted"/>
<name>A0ACB5T7T1_AMBMO</name>
<evidence type="ECO:0000313" key="2">
    <source>
        <dbReference type="Proteomes" id="UP001165064"/>
    </source>
</evidence>
<organism evidence="1 2">
    <name type="scientific">Ambrosiozyma monospora</name>
    <name type="common">Yeast</name>
    <name type="synonym">Endomycopsis monosporus</name>
    <dbReference type="NCBI Taxonomy" id="43982"/>
    <lineage>
        <taxon>Eukaryota</taxon>
        <taxon>Fungi</taxon>
        <taxon>Dikarya</taxon>
        <taxon>Ascomycota</taxon>
        <taxon>Saccharomycotina</taxon>
        <taxon>Pichiomycetes</taxon>
        <taxon>Pichiales</taxon>
        <taxon>Pichiaceae</taxon>
        <taxon>Ambrosiozyma</taxon>
    </lineage>
</organism>
<comment type="caution">
    <text evidence="1">The sequence shown here is derived from an EMBL/GenBank/DDBJ whole genome shotgun (WGS) entry which is preliminary data.</text>
</comment>
<dbReference type="Proteomes" id="UP001165064">
    <property type="component" value="Unassembled WGS sequence"/>
</dbReference>
<accession>A0ACB5T7T1</accession>
<dbReference type="EMBL" id="BSXS01004623">
    <property type="protein sequence ID" value="GME83263.1"/>
    <property type="molecule type" value="Genomic_DNA"/>
</dbReference>
<keyword evidence="2" id="KW-1185">Reference proteome</keyword>
<protein>
    <submittedName>
        <fullName evidence="1">Unnamed protein product</fullName>
    </submittedName>
</protein>
<sequence>MDNFDDYNERENSPVTPRKAVDLSISKELNDMGLDLLDSNNTSTPEVKSDTKKKEESRNRDLNSVKLEEEVVAIDDFEMLPNNDKIEEIDIPATTLDDLDSYFTESEKRPSTFFVRSRSSILPSSSHRRASRSSHRKTKKGTTTINTKPEPPSSRNAQPTNQSKIHPLNSDPFDQNPYNNDKVKEQTKPIVNLDDNEQRNEVPDSRDTAPHDDFADYDYDEPPADYDFDEPPADYGCDEQPVSTQTVETVIKPTEVPTSSKNDTPRPLNSEAKEQSAENFAKSDLLDFKIDQVEDAEGKEENDHHSSPKSAPNDTTEPAKSSDVHKNGSETEKEADAMEADIPKIPENSKHDTNSPSGKEVVKEQDSIQDASDDPVTGGLQEEKMTEMPETEPVVEKNAAIKKSSPSLPNHSNSSSSVQDLNVKQNAKKYVAKPKPLKRMLPDGKVISSEHSLLSSMPMKLPYKKRRLNKKTKGKGKSQTPESGETGGSGSSEGSSESGKNDADEDIELKPKVPWKDS</sequence>
<gene>
    <name evidence="1" type="ORF">Amon02_000606000</name>
</gene>
<reference evidence="1" key="1">
    <citation type="submission" date="2023-04" db="EMBL/GenBank/DDBJ databases">
        <title>Ambrosiozyma monospora NBRC 10751.</title>
        <authorList>
            <person name="Ichikawa N."/>
            <person name="Sato H."/>
            <person name="Tonouchi N."/>
        </authorList>
    </citation>
    <scope>NUCLEOTIDE SEQUENCE</scope>
    <source>
        <strain evidence="1">NBRC 10751</strain>
    </source>
</reference>